<comment type="similarity">
    <text evidence="1">Belongs to the peptidase S1C family.</text>
</comment>
<dbReference type="PANTHER" id="PTHR22939:SF129">
    <property type="entry name" value="SERINE PROTEASE HTRA2, MITOCHONDRIAL"/>
    <property type="match status" value="1"/>
</dbReference>
<dbReference type="Pfam" id="PF13180">
    <property type="entry name" value="PDZ_2"/>
    <property type="match status" value="1"/>
</dbReference>
<accession>A0A1M4U3Y5</accession>
<evidence type="ECO:0000313" key="7">
    <source>
        <dbReference type="Proteomes" id="UP000184423"/>
    </source>
</evidence>
<dbReference type="InterPro" id="IPR001478">
    <property type="entry name" value="PDZ"/>
</dbReference>
<proteinExistence type="inferred from homology"/>
<feature type="domain" description="PDZ" evidence="5">
    <location>
        <begin position="276"/>
        <end position="328"/>
    </location>
</feature>
<dbReference type="PROSITE" id="PS50106">
    <property type="entry name" value="PDZ"/>
    <property type="match status" value="1"/>
</dbReference>
<dbReference type="SUPFAM" id="SSF50494">
    <property type="entry name" value="Trypsin-like serine proteases"/>
    <property type="match status" value="1"/>
</dbReference>
<sequence>MEYYGRRRPSAFGYFLSAFFGAVIGGFLLLTFAPEALFQRFQVKEPEKFEVKKEVVYETVSTDVTKAAEEVIPSVVGIKTTRIQRSFFQNKRVQGVGSGIIIDNEGYILTNNHVAGYSSTNIVVSLYDGREVNGRVVWADEVLDLAIVKIDEGNLNVARLGDSKNAKIGEPVIAIGNPLGLTFQRTVTAGIISALNRTIEVSEGVFMEDLIQTDASINPGNSGGPLVSTKGEVIGINTVKVTTAEGIGFAVPINIIKPIINSIKATGKFETPSLGIKGFDKNLAGYFDFKIEKGIYVYDVLRASPAARAGIKEGDVIVSINGKEVNTMMELKEEMFKVGIGGTLTITIKTPVGTTKNVEVKL</sequence>
<dbReference type="InterPro" id="IPR036034">
    <property type="entry name" value="PDZ_sf"/>
</dbReference>
<evidence type="ECO:0000259" key="5">
    <source>
        <dbReference type="PROSITE" id="PS50106"/>
    </source>
</evidence>
<dbReference type="Gene3D" id="2.30.42.10">
    <property type="match status" value="1"/>
</dbReference>
<dbReference type="GO" id="GO:0006508">
    <property type="term" value="P:proteolysis"/>
    <property type="evidence" value="ECO:0007669"/>
    <property type="project" value="UniProtKB-KW"/>
</dbReference>
<evidence type="ECO:0000256" key="3">
    <source>
        <dbReference type="ARBA" id="ARBA00022801"/>
    </source>
</evidence>
<dbReference type="PRINTS" id="PR00834">
    <property type="entry name" value="PROTEASES2C"/>
</dbReference>
<dbReference type="AlphaFoldDB" id="A0A1M4U3Y5"/>
<reference evidence="7" key="1">
    <citation type="submission" date="2016-11" db="EMBL/GenBank/DDBJ databases">
        <authorList>
            <person name="Varghese N."/>
            <person name="Submissions S."/>
        </authorList>
    </citation>
    <scope>NUCLEOTIDE SEQUENCE [LARGE SCALE GENOMIC DNA]</scope>
    <source>
        <strain evidence="7">DSM 10124</strain>
    </source>
</reference>
<dbReference type="RefSeq" id="WP_084106450.1">
    <property type="nucleotide sequence ID" value="NZ_FQVG01000006.1"/>
</dbReference>
<dbReference type="SMART" id="SM00228">
    <property type="entry name" value="PDZ"/>
    <property type="match status" value="1"/>
</dbReference>
<evidence type="ECO:0000313" key="6">
    <source>
        <dbReference type="EMBL" id="SHE51449.1"/>
    </source>
</evidence>
<gene>
    <name evidence="6" type="ORF">SAMN02746091_00558</name>
</gene>
<dbReference type="InterPro" id="IPR001940">
    <property type="entry name" value="Peptidase_S1C"/>
</dbReference>
<organism evidence="6 7">
    <name type="scientific">Caloramator proteoclasticus DSM 10124</name>
    <dbReference type="NCBI Taxonomy" id="1121262"/>
    <lineage>
        <taxon>Bacteria</taxon>
        <taxon>Bacillati</taxon>
        <taxon>Bacillota</taxon>
        <taxon>Clostridia</taxon>
        <taxon>Eubacteriales</taxon>
        <taxon>Clostridiaceae</taxon>
        <taxon>Caloramator</taxon>
    </lineage>
</organism>
<evidence type="ECO:0000256" key="2">
    <source>
        <dbReference type="ARBA" id="ARBA00022670"/>
    </source>
</evidence>
<protein>
    <submittedName>
        <fullName evidence="6">Serine protease, S1-C subfamily, contains C-terminal PDZ domain</fullName>
    </submittedName>
</protein>
<keyword evidence="2 6" id="KW-0645">Protease</keyword>
<keyword evidence="4" id="KW-0472">Membrane</keyword>
<feature type="transmembrane region" description="Helical" evidence="4">
    <location>
        <begin position="12"/>
        <end position="33"/>
    </location>
</feature>
<dbReference type="InterPro" id="IPR009003">
    <property type="entry name" value="Peptidase_S1_PA"/>
</dbReference>
<keyword evidence="7" id="KW-1185">Reference proteome</keyword>
<dbReference type="EMBL" id="FQVG01000006">
    <property type="protein sequence ID" value="SHE51449.1"/>
    <property type="molecule type" value="Genomic_DNA"/>
</dbReference>
<dbReference type="Proteomes" id="UP000184423">
    <property type="component" value="Unassembled WGS sequence"/>
</dbReference>
<name>A0A1M4U3Y5_9CLOT</name>
<keyword evidence="4" id="KW-1133">Transmembrane helix</keyword>
<dbReference type="SUPFAM" id="SSF50156">
    <property type="entry name" value="PDZ domain-like"/>
    <property type="match status" value="1"/>
</dbReference>
<dbReference type="Pfam" id="PF13365">
    <property type="entry name" value="Trypsin_2"/>
    <property type="match status" value="1"/>
</dbReference>
<dbReference type="Gene3D" id="2.40.10.120">
    <property type="match status" value="1"/>
</dbReference>
<evidence type="ECO:0000256" key="4">
    <source>
        <dbReference type="SAM" id="Phobius"/>
    </source>
</evidence>
<keyword evidence="4" id="KW-0812">Transmembrane</keyword>
<keyword evidence="3" id="KW-0378">Hydrolase</keyword>
<evidence type="ECO:0000256" key="1">
    <source>
        <dbReference type="ARBA" id="ARBA00010541"/>
    </source>
</evidence>
<dbReference type="GO" id="GO:0004252">
    <property type="term" value="F:serine-type endopeptidase activity"/>
    <property type="evidence" value="ECO:0007669"/>
    <property type="project" value="InterPro"/>
</dbReference>
<dbReference type="PANTHER" id="PTHR22939">
    <property type="entry name" value="SERINE PROTEASE FAMILY S1C HTRA-RELATED"/>
    <property type="match status" value="1"/>
</dbReference>